<dbReference type="GeneID" id="8827342"/>
<dbReference type="GO" id="GO:0000724">
    <property type="term" value="P:double-strand break repair via homologous recombination"/>
    <property type="evidence" value="ECO:0007669"/>
    <property type="project" value="TreeGrafter"/>
</dbReference>
<dbReference type="GO" id="GO:0003697">
    <property type="term" value="F:single-stranded DNA binding"/>
    <property type="evidence" value="ECO:0007669"/>
    <property type="project" value="TreeGrafter"/>
</dbReference>
<protein>
    <submittedName>
        <fullName evidence="9">ERCC4 domain protein</fullName>
    </submittedName>
</protein>
<dbReference type="AlphaFoldDB" id="B5IAE6"/>
<proteinExistence type="predicted"/>
<dbReference type="GO" id="GO:1901255">
    <property type="term" value="P:nucleotide-excision repair involved in interstrand cross-link repair"/>
    <property type="evidence" value="ECO:0007669"/>
    <property type="project" value="TreeGrafter"/>
</dbReference>
<dbReference type="SUPFAM" id="SSF52980">
    <property type="entry name" value="Restriction endonuclease-like"/>
    <property type="match status" value="1"/>
</dbReference>
<dbReference type="GO" id="GO:0003684">
    <property type="term" value="F:damaged DNA binding"/>
    <property type="evidence" value="ECO:0007669"/>
    <property type="project" value="TreeGrafter"/>
</dbReference>
<dbReference type="Pfam" id="PF02732">
    <property type="entry name" value="ERCC4"/>
    <property type="match status" value="1"/>
</dbReference>
<keyword evidence="5" id="KW-0238">DNA-binding</keyword>
<feature type="domain" description="Helix-hairpin-helix DNA-binding motif class 1" evidence="7">
    <location>
        <begin position="168"/>
        <end position="187"/>
    </location>
</feature>
<dbReference type="KEGG" id="abi:Aboo_0400"/>
<dbReference type="Gene3D" id="3.40.50.10130">
    <property type="match status" value="1"/>
</dbReference>
<dbReference type="PANTHER" id="PTHR10150">
    <property type="entry name" value="DNA REPAIR ENDONUCLEASE XPF"/>
    <property type="match status" value="1"/>
</dbReference>
<dbReference type="Pfam" id="PF14520">
    <property type="entry name" value="HHH_5"/>
    <property type="match status" value="1"/>
</dbReference>
<dbReference type="STRING" id="439481.Aboo_0400"/>
<feature type="domain" description="Helix-hairpin-helix DNA-binding motif class 1" evidence="7">
    <location>
        <begin position="200"/>
        <end position="219"/>
    </location>
</feature>
<dbReference type="eggNOG" id="arCOG04206">
    <property type="taxonomic scope" value="Archaea"/>
</dbReference>
<dbReference type="SMART" id="SM00278">
    <property type="entry name" value="HhH1"/>
    <property type="match status" value="2"/>
</dbReference>
<evidence type="ECO:0000259" key="7">
    <source>
        <dbReference type="SMART" id="SM00278"/>
    </source>
</evidence>
<dbReference type="SUPFAM" id="SSF47781">
    <property type="entry name" value="RuvA domain 2-like"/>
    <property type="match status" value="1"/>
</dbReference>
<dbReference type="HOGENOM" id="CLU_101253_0_0_2"/>
<dbReference type="SMART" id="SM00891">
    <property type="entry name" value="ERCC4"/>
    <property type="match status" value="1"/>
</dbReference>
<dbReference type="InterPro" id="IPR003583">
    <property type="entry name" value="Hlx-hairpin-Hlx_DNA-bd_motif"/>
</dbReference>
<dbReference type="InterPro" id="IPR006166">
    <property type="entry name" value="ERCC4_domain"/>
</dbReference>
<evidence type="ECO:0000313" key="9">
    <source>
        <dbReference type="EMBL" id="ADD08211.1"/>
    </source>
</evidence>
<accession>B5IAE6</accession>
<keyword evidence="1" id="KW-0540">Nuclease</keyword>
<dbReference type="Proteomes" id="UP000001400">
    <property type="component" value="Chromosome"/>
</dbReference>
<evidence type="ECO:0000256" key="4">
    <source>
        <dbReference type="ARBA" id="ARBA00022801"/>
    </source>
</evidence>
<keyword evidence="2" id="KW-0255">Endonuclease</keyword>
<keyword evidence="6" id="KW-0234">DNA repair</keyword>
<reference evidence="9" key="1">
    <citation type="submission" date="2010-02" db="EMBL/GenBank/DDBJ databases">
        <title>Complete sequence of Aciduliprofundum boonei T469.</title>
        <authorList>
            <consortium name="US DOE Joint Genome Institute"/>
            <person name="Lucas S."/>
            <person name="Copeland A."/>
            <person name="Lapidus A."/>
            <person name="Cheng J.-F."/>
            <person name="Bruce D."/>
            <person name="Goodwin L."/>
            <person name="Pitluck S."/>
            <person name="Saunders E."/>
            <person name="Detter J.C."/>
            <person name="Han C."/>
            <person name="Tapia R."/>
            <person name="Land M."/>
            <person name="Hauser L."/>
            <person name="Kyrpides N."/>
            <person name="Mikhailova N."/>
            <person name="Flores G."/>
            <person name="Reysenbach A.-L."/>
            <person name="Woyke T."/>
        </authorList>
    </citation>
    <scope>NUCLEOTIDE SEQUENCE</scope>
    <source>
        <strain evidence="9">T469</strain>
    </source>
</reference>
<keyword evidence="4" id="KW-0378">Hydrolase</keyword>
<sequence>MKIFVDYRERSVLDIIEDIFDSFELVNLPVGDFLITFDTYAVLVERKSASDFLNSLKSNRLWDQMRRMLAQEVMGHKIRRRALLIHGYMGDEISLSSFGWNHIMGAYMEIQYRYDIPIFHAEDDDALAEFFRILIKRETEGKNEGEFERKWMRIPPKRVMSDEEWKIYALSSLPYIGEKIAKALLEHFGSIEKIARANIVELKKVEGIGDKKARQIYRIFH</sequence>
<dbReference type="OrthoDB" id="121419at2157"/>
<evidence type="ECO:0000313" key="10">
    <source>
        <dbReference type="Proteomes" id="UP000001400"/>
    </source>
</evidence>
<evidence type="ECO:0000256" key="6">
    <source>
        <dbReference type="ARBA" id="ARBA00023204"/>
    </source>
</evidence>
<dbReference type="Gene3D" id="1.10.150.20">
    <property type="entry name" value="5' to 3' exonuclease, C-terminal subdomain"/>
    <property type="match status" value="1"/>
</dbReference>
<dbReference type="InterPro" id="IPR010994">
    <property type="entry name" value="RuvA_2-like"/>
</dbReference>
<evidence type="ECO:0000259" key="8">
    <source>
        <dbReference type="SMART" id="SM00891"/>
    </source>
</evidence>
<evidence type="ECO:0000256" key="3">
    <source>
        <dbReference type="ARBA" id="ARBA00022763"/>
    </source>
</evidence>
<evidence type="ECO:0000256" key="5">
    <source>
        <dbReference type="ARBA" id="ARBA00023125"/>
    </source>
</evidence>
<dbReference type="EMBL" id="CP001941">
    <property type="protein sequence ID" value="ADD08211.1"/>
    <property type="molecule type" value="Genomic_DNA"/>
</dbReference>
<name>B5IAE6_ACIB4</name>
<feature type="domain" description="ERCC4" evidence="8">
    <location>
        <begin position="2"/>
        <end position="89"/>
    </location>
</feature>
<dbReference type="RefSeq" id="WP_008082437.1">
    <property type="nucleotide sequence ID" value="NC_013926.1"/>
</dbReference>
<keyword evidence="10" id="KW-1185">Reference proteome</keyword>
<keyword evidence="3" id="KW-0227">DNA damage</keyword>
<evidence type="ECO:0000256" key="2">
    <source>
        <dbReference type="ARBA" id="ARBA00022759"/>
    </source>
</evidence>
<evidence type="ECO:0000256" key="1">
    <source>
        <dbReference type="ARBA" id="ARBA00022722"/>
    </source>
</evidence>
<gene>
    <name evidence="9" type="ordered locus">Aboo_0400</name>
</gene>
<dbReference type="InterPro" id="IPR011335">
    <property type="entry name" value="Restrct_endonuc-II-like"/>
</dbReference>
<dbReference type="GO" id="GO:0000014">
    <property type="term" value="F:single-stranded DNA endodeoxyribonuclease activity"/>
    <property type="evidence" value="ECO:0007669"/>
    <property type="project" value="TreeGrafter"/>
</dbReference>
<dbReference type="PANTHER" id="PTHR10150:SF0">
    <property type="entry name" value="DNA REPAIR ENDONUCLEASE XPF"/>
    <property type="match status" value="1"/>
</dbReference>
<organism evidence="9 10">
    <name type="scientific">Aciduliprofundum boonei (strain DSM 19572 / T469)</name>
    <dbReference type="NCBI Taxonomy" id="439481"/>
    <lineage>
        <taxon>Archaea</taxon>
        <taxon>Methanobacteriati</taxon>
        <taxon>Thermoplasmatota</taxon>
        <taxon>DHVE2 group</taxon>
        <taxon>Candidatus Aciduliprofundum</taxon>
    </lineage>
</organism>